<name>A0ABT4TT68_9ACTN</name>
<dbReference type="RefSeq" id="WP_270680069.1">
    <property type="nucleotide sequence ID" value="NZ_JAQFWP010000055.1"/>
</dbReference>
<gene>
    <name evidence="8" type="ORF">O4U47_23230</name>
</gene>
<dbReference type="Gene3D" id="3.10.450.50">
    <property type="match status" value="1"/>
</dbReference>
<keyword evidence="5" id="KW-0804">Transcription</keyword>
<keyword evidence="3" id="KW-0805">Transcription regulation</keyword>
<evidence type="ECO:0000256" key="4">
    <source>
        <dbReference type="ARBA" id="ARBA00023082"/>
    </source>
</evidence>
<comment type="subunit">
    <text evidence="2">Interacts transiently with the RNA polymerase catalytic core formed by RpoA, RpoB, RpoC and RpoZ (2 alpha, 1 beta, 1 beta' and 1 omega subunit) to form the RNA polymerase holoenzyme that can initiate transcription.</text>
</comment>
<dbReference type="NCBIfam" id="TIGR02937">
    <property type="entry name" value="sigma70-ECF"/>
    <property type="match status" value="1"/>
</dbReference>
<dbReference type="InterPro" id="IPR032710">
    <property type="entry name" value="NTF2-like_dom_sf"/>
</dbReference>
<dbReference type="InterPro" id="IPR013249">
    <property type="entry name" value="RNA_pol_sigma70_r4_t2"/>
</dbReference>
<comment type="similarity">
    <text evidence="1">Belongs to the sigma-70 factor family. ECF subfamily.</text>
</comment>
<dbReference type="Proteomes" id="UP001165685">
    <property type="component" value="Unassembled WGS sequence"/>
</dbReference>
<dbReference type="SUPFAM" id="SSF88659">
    <property type="entry name" value="Sigma3 and sigma4 domains of RNA polymerase sigma factors"/>
    <property type="match status" value="1"/>
</dbReference>
<dbReference type="Gene3D" id="1.10.1740.10">
    <property type="match status" value="1"/>
</dbReference>
<comment type="caution">
    <text evidence="8">The sequence shown here is derived from an EMBL/GenBank/DDBJ whole genome shotgun (WGS) entry which is preliminary data.</text>
</comment>
<dbReference type="PANTHER" id="PTHR30173">
    <property type="entry name" value="SIGMA 19 FACTOR"/>
    <property type="match status" value="1"/>
</dbReference>
<accession>A0ABT4TT68</accession>
<evidence type="ECO:0000256" key="3">
    <source>
        <dbReference type="ARBA" id="ARBA00023015"/>
    </source>
</evidence>
<dbReference type="SUPFAM" id="SSF54427">
    <property type="entry name" value="NTF2-like"/>
    <property type="match status" value="1"/>
</dbReference>
<dbReference type="Pfam" id="PF04542">
    <property type="entry name" value="Sigma70_r2"/>
    <property type="match status" value="1"/>
</dbReference>
<proteinExistence type="inferred from homology"/>
<feature type="domain" description="RNA polymerase sigma factor 70 region 4 type 2" evidence="7">
    <location>
        <begin position="113"/>
        <end position="161"/>
    </location>
</feature>
<dbReference type="InterPro" id="IPR013324">
    <property type="entry name" value="RNA_pol_sigma_r3/r4-like"/>
</dbReference>
<evidence type="ECO:0000256" key="5">
    <source>
        <dbReference type="ARBA" id="ARBA00023163"/>
    </source>
</evidence>
<evidence type="ECO:0000259" key="6">
    <source>
        <dbReference type="Pfam" id="PF04542"/>
    </source>
</evidence>
<dbReference type="InterPro" id="IPR013325">
    <property type="entry name" value="RNA_pol_sigma_r2"/>
</dbReference>
<dbReference type="InterPro" id="IPR014284">
    <property type="entry name" value="RNA_pol_sigma-70_dom"/>
</dbReference>
<evidence type="ECO:0000313" key="8">
    <source>
        <dbReference type="EMBL" id="MDA2807440.1"/>
    </source>
</evidence>
<dbReference type="SUPFAM" id="SSF88946">
    <property type="entry name" value="Sigma2 domain of RNA polymerase sigma factors"/>
    <property type="match status" value="1"/>
</dbReference>
<keyword evidence="9" id="KW-1185">Reference proteome</keyword>
<dbReference type="PANTHER" id="PTHR30173:SF43">
    <property type="entry name" value="ECF RNA POLYMERASE SIGMA FACTOR SIGI-RELATED"/>
    <property type="match status" value="1"/>
</dbReference>
<protein>
    <submittedName>
        <fullName evidence="8">Sigma-70 family RNA polymerase sigma factor</fullName>
    </submittedName>
</protein>
<reference evidence="8" key="1">
    <citation type="submission" date="2023-01" db="EMBL/GenBank/DDBJ databases">
        <title>Draft genome sequence of Nocardiopsis sp. LSu2-4 isolated from halophytes.</title>
        <authorList>
            <person name="Duangmal K."/>
            <person name="Chantavorakit T."/>
        </authorList>
    </citation>
    <scope>NUCLEOTIDE SEQUENCE</scope>
    <source>
        <strain evidence="8">LSu2-4</strain>
    </source>
</reference>
<evidence type="ECO:0000256" key="1">
    <source>
        <dbReference type="ARBA" id="ARBA00010641"/>
    </source>
</evidence>
<dbReference type="InterPro" id="IPR036388">
    <property type="entry name" value="WH-like_DNA-bd_sf"/>
</dbReference>
<organism evidence="8 9">
    <name type="scientific">Nocardiopsis suaedae</name>
    <dbReference type="NCBI Taxonomy" id="3018444"/>
    <lineage>
        <taxon>Bacteria</taxon>
        <taxon>Bacillati</taxon>
        <taxon>Actinomycetota</taxon>
        <taxon>Actinomycetes</taxon>
        <taxon>Streptosporangiales</taxon>
        <taxon>Nocardiopsidaceae</taxon>
        <taxon>Nocardiopsis</taxon>
    </lineage>
</organism>
<keyword evidence="4" id="KW-0731">Sigma factor</keyword>
<dbReference type="EMBL" id="JAQFWP010000055">
    <property type="protein sequence ID" value="MDA2807440.1"/>
    <property type="molecule type" value="Genomic_DNA"/>
</dbReference>
<feature type="domain" description="RNA polymerase sigma-70 region 2" evidence="6">
    <location>
        <begin position="11"/>
        <end position="74"/>
    </location>
</feature>
<dbReference type="InterPro" id="IPR007627">
    <property type="entry name" value="RNA_pol_sigma70_r2"/>
</dbReference>
<sequence length="293" mass="31990">MDHQDLLAERFELHRTRLNSVAYRMLGSLSEAEDAVQEAWLRLTRTDDASIDDLAAWLTTVVGRICLDMLRSRTSRREDPLLPERLPDPVVTAEPVGPEQQAELADTVGYAMLVVLQQLAPAERLAFVLHDMFAVPFEEIAPVVERSVAATRQLASRGRRRVKDSSVEPDPDPVAQRRAVDAFLSAARGGDADALLSMLAPDLELRNDDGVHPLRVIRGADRVTRQAIGFHRAFGPIEAVPVLVNGAAGILDMTGGKPRALTSYTISGGTVRHFDIISDPERLAALLPADLSA</sequence>
<dbReference type="Gene3D" id="1.10.10.10">
    <property type="entry name" value="Winged helix-like DNA-binding domain superfamily/Winged helix DNA-binding domain"/>
    <property type="match status" value="1"/>
</dbReference>
<dbReference type="InterPro" id="IPR052704">
    <property type="entry name" value="ECF_Sigma-70_Domain"/>
</dbReference>
<evidence type="ECO:0000256" key="2">
    <source>
        <dbReference type="ARBA" id="ARBA00011344"/>
    </source>
</evidence>
<dbReference type="Pfam" id="PF08281">
    <property type="entry name" value="Sigma70_r4_2"/>
    <property type="match status" value="1"/>
</dbReference>
<evidence type="ECO:0000259" key="7">
    <source>
        <dbReference type="Pfam" id="PF08281"/>
    </source>
</evidence>
<evidence type="ECO:0000313" key="9">
    <source>
        <dbReference type="Proteomes" id="UP001165685"/>
    </source>
</evidence>